<gene>
    <name evidence="1" type="ORF">A2042_01140</name>
</gene>
<dbReference type="Proteomes" id="UP000178526">
    <property type="component" value="Unassembled WGS sequence"/>
</dbReference>
<dbReference type="AlphaFoldDB" id="A0A1F7RNN7"/>
<dbReference type="Pfam" id="PF02348">
    <property type="entry name" value="CTP_transf_3"/>
    <property type="match status" value="1"/>
</dbReference>
<proteinExistence type="predicted"/>
<comment type="caution">
    <text evidence="1">The sequence shown here is derived from an EMBL/GenBank/DDBJ whole genome shotgun (WGS) entry which is preliminary data.</text>
</comment>
<accession>A0A1F7RNN7</accession>
<evidence type="ECO:0008006" key="3">
    <source>
        <dbReference type="Google" id="ProtNLM"/>
    </source>
</evidence>
<dbReference type="InterPro" id="IPR003329">
    <property type="entry name" value="Cytidylyl_trans"/>
</dbReference>
<evidence type="ECO:0000313" key="1">
    <source>
        <dbReference type="EMBL" id="OGL42507.1"/>
    </source>
</evidence>
<dbReference type="Gene3D" id="3.90.550.10">
    <property type="entry name" value="Spore Coat Polysaccharide Biosynthesis Protein SpsA, Chain A"/>
    <property type="match status" value="1"/>
</dbReference>
<evidence type="ECO:0000313" key="2">
    <source>
        <dbReference type="Proteomes" id="UP000178526"/>
    </source>
</evidence>
<dbReference type="SUPFAM" id="SSF53448">
    <property type="entry name" value="Nucleotide-diphospho-sugar transferases"/>
    <property type="match status" value="1"/>
</dbReference>
<name>A0A1F7RNN7_9BACT</name>
<reference evidence="1 2" key="1">
    <citation type="journal article" date="2016" name="Nat. Commun.">
        <title>Thousands of microbial genomes shed light on interconnected biogeochemical processes in an aquifer system.</title>
        <authorList>
            <person name="Anantharaman K."/>
            <person name="Brown C.T."/>
            <person name="Hug L.A."/>
            <person name="Sharon I."/>
            <person name="Castelle C.J."/>
            <person name="Probst A.J."/>
            <person name="Thomas B.C."/>
            <person name="Singh A."/>
            <person name="Wilkins M.J."/>
            <person name="Karaoz U."/>
            <person name="Brodie E.L."/>
            <person name="Williams K.H."/>
            <person name="Hubbard S.S."/>
            <person name="Banfield J.F."/>
        </authorList>
    </citation>
    <scope>NUCLEOTIDE SEQUENCE [LARGE SCALE GENOMIC DNA]</scope>
</reference>
<sequence>MLATTENTADNMIANLGEEEKIEVLRGDENDVLKRYLKCLEVFPADIVVRVTADNPLTCPEVLEYAVNEMIKRKVDYLKCENLPEGSGVDVFSARLLKQLGVQAKDPQEREHINMHVLKNKEKYNTYFLPFGGKHAHPSIRITVDTLEDLENVRSIFKQGDIEPWRISLLDIIKRMDPSVI</sequence>
<organism evidence="1 2">
    <name type="scientific">Candidatus Schekmanbacteria bacterium GWA2_38_11</name>
    <dbReference type="NCBI Taxonomy" id="1817876"/>
    <lineage>
        <taxon>Bacteria</taxon>
        <taxon>Candidatus Schekmaniibacteriota</taxon>
    </lineage>
</organism>
<dbReference type="InterPro" id="IPR029044">
    <property type="entry name" value="Nucleotide-diphossugar_trans"/>
</dbReference>
<protein>
    <recommendedName>
        <fullName evidence="3">Cytidylyltransferase</fullName>
    </recommendedName>
</protein>
<dbReference type="EMBL" id="MGDB01000043">
    <property type="protein sequence ID" value="OGL42507.1"/>
    <property type="molecule type" value="Genomic_DNA"/>
</dbReference>